<accession>A0AA35R0I3</accession>
<gene>
    <name evidence="1" type="ORF">GBAR_LOCUS2699</name>
</gene>
<dbReference type="Proteomes" id="UP001174909">
    <property type="component" value="Unassembled WGS sequence"/>
</dbReference>
<protein>
    <submittedName>
        <fullName evidence="1">Uncharacterized protein</fullName>
    </submittedName>
</protein>
<organism evidence="1 2">
    <name type="scientific">Geodia barretti</name>
    <name type="common">Barrett's horny sponge</name>
    <dbReference type="NCBI Taxonomy" id="519541"/>
    <lineage>
        <taxon>Eukaryota</taxon>
        <taxon>Metazoa</taxon>
        <taxon>Porifera</taxon>
        <taxon>Demospongiae</taxon>
        <taxon>Heteroscleromorpha</taxon>
        <taxon>Tetractinellida</taxon>
        <taxon>Astrophorina</taxon>
        <taxon>Geodiidae</taxon>
        <taxon>Geodia</taxon>
    </lineage>
</organism>
<sequence length="104" mass="11478">MTQLERYAQMMKVDLGQVKANVGFSVSSEGSVLRQTVQAKAEKINIHYDVVSNDPPDRVAGLMRNARNGCYARQSFGRPELFEDTINLNGEPFDLADYPAPGGN</sequence>
<evidence type="ECO:0000313" key="2">
    <source>
        <dbReference type="Proteomes" id="UP001174909"/>
    </source>
</evidence>
<dbReference type="InterPro" id="IPR015946">
    <property type="entry name" value="KH_dom-like_a/b"/>
</dbReference>
<keyword evidence="2" id="KW-1185">Reference proteome</keyword>
<evidence type="ECO:0000313" key="1">
    <source>
        <dbReference type="EMBL" id="CAI7999372.1"/>
    </source>
</evidence>
<proteinExistence type="predicted"/>
<dbReference type="EMBL" id="CASHTH010000375">
    <property type="protein sequence ID" value="CAI7999372.1"/>
    <property type="molecule type" value="Genomic_DNA"/>
</dbReference>
<comment type="caution">
    <text evidence="1">The sequence shown here is derived from an EMBL/GenBank/DDBJ whole genome shotgun (WGS) entry which is preliminary data.</text>
</comment>
<dbReference type="AlphaFoldDB" id="A0AA35R0I3"/>
<dbReference type="Gene3D" id="3.30.300.20">
    <property type="match status" value="1"/>
</dbReference>
<reference evidence="1" key="1">
    <citation type="submission" date="2023-03" db="EMBL/GenBank/DDBJ databases">
        <authorList>
            <person name="Steffen K."/>
            <person name="Cardenas P."/>
        </authorList>
    </citation>
    <scope>NUCLEOTIDE SEQUENCE</scope>
</reference>
<name>A0AA35R0I3_GEOBA</name>